<evidence type="ECO:0000313" key="1">
    <source>
        <dbReference type="EMBL" id="MPN31535.1"/>
    </source>
</evidence>
<organism evidence="1">
    <name type="scientific">bioreactor metagenome</name>
    <dbReference type="NCBI Taxonomy" id="1076179"/>
    <lineage>
        <taxon>unclassified sequences</taxon>
        <taxon>metagenomes</taxon>
        <taxon>ecological metagenomes</taxon>
    </lineage>
</organism>
<proteinExistence type="predicted"/>
<comment type="caution">
    <text evidence="1">The sequence shown here is derived from an EMBL/GenBank/DDBJ whole genome shotgun (WGS) entry which is preliminary data.</text>
</comment>
<dbReference type="EMBL" id="VSSQ01083089">
    <property type="protein sequence ID" value="MPN31535.1"/>
    <property type="molecule type" value="Genomic_DNA"/>
</dbReference>
<gene>
    <name evidence="1" type="ORF">SDC9_179009</name>
</gene>
<name>A0A645GXK5_9ZZZZ</name>
<protein>
    <submittedName>
        <fullName evidence="1">Uncharacterized protein</fullName>
    </submittedName>
</protein>
<dbReference type="AlphaFoldDB" id="A0A645GXK5"/>
<sequence>MSPVADKRSSFFSEGRYDDLSLLSVRKHLACCRVNYFAVDEVIEIVHPCMFRTVDSYAGTVYFSKPVNVKELYAQALIDAVTHFISPSFRSKNTFFQFDLALHLPAVDLFGKKEPV</sequence>
<reference evidence="1" key="1">
    <citation type="submission" date="2019-08" db="EMBL/GenBank/DDBJ databases">
        <authorList>
            <person name="Kucharzyk K."/>
            <person name="Murdoch R.W."/>
            <person name="Higgins S."/>
            <person name="Loffler F."/>
        </authorList>
    </citation>
    <scope>NUCLEOTIDE SEQUENCE</scope>
</reference>
<accession>A0A645GXK5</accession>